<evidence type="ECO:0000256" key="6">
    <source>
        <dbReference type="ARBA" id="ARBA00022840"/>
    </source>
</evidence>
<organism evidence="10 11">
    <name type="scientific">Tamaricihabitans halophyticus</name>
    <dbReference type="NCBI Taxonomy" id="1262583"/>
    <lineage>
        <taxon>Bacteria</taxon>
        <taxon>Bacillati</taxon>
        <taxon>Actinomycetota</taxon>
        <taxon>Actinomycetes</taxon>
        <taxon>Pseudonocardiales</taxon>
        <taxon>Pseudonocardiaceae</taxon>
        <taxon>Tamaricihabitans</taxon>
    </lineage>
</organism>
<evidence type="ECO:0000256" key="8">
    <source>
        <dbReference type="ARBA" id="ARBA00023136"/>
    </source>
</evidence>
<evidence type="ECO:0000313" key="11">
    <source>
        <dbReference type="Proteomes" id="UP000294911"/>
    </source>
</evidence>
<evidence type="ECO:0000259" key="9">
    <source>
        <dbReference type="PROSITE" id="PS50893"/>
    </source>
</evidence>
<evidence type="ECO:0000256" key="7">
    <source>
        <dbReference type="ARBA" id="ARBA00022967"/>
    </source>
</evidence>
<evidence type="ECO:0000256" key="4">
    <source>
        <dbReference type="ARBA" id="ARBA00022737"/>
    </source>
</evidence>
<dbReference type="PROSITE" id="PS00211">
    <property type="entry name" value="ABC_TRANSPORTER_1"/>
    <property type="match status" value="1"/>
</dbReference>
<evidence type="ECO:0000313" key="10">
    <source>
        <dbReference type="EMBL" id="TCP49370.1"/>
    </source>
</evidence>
<dbReference type="InterPro" id="IPR003439">
    <property type="entry name" value="ABC_transporter-like_ATP-bd"/>
</dbReference>
<dbReference type="CDD" id="cd03215">
    <property type="entry name" value="ABC_Carb_Monos_II"/>
    <property type="match status" value="1"/>
</dbReference>
<evidence type="ECO:0000256" key="5">
    <source>
        <dbReference type="ARBA" id="ARBA00022741"/>
    </source>
</evidence>
<evidence type="ECO:0000256" key="1">
    <source>
        <dbReference type="ARBA" id="ARBA00022448"/>
    </source>
</evidence>
<dbReference type="SMART" id="SM00382">
    <property type="entry name" value="AAA"/>
    <property type="match status" value="2"/>
</dbReference>
<gene>
    <name evidence="10" type="ORF">EV191_109192</name>
</gene>
<dbReference type="GO" id="GO:0005524">
    <property type="term" value="F:ATP binding"/>
    <property type="evidence" value="ECO:0007669"/>
    <property type="project" value="UniProtKB-KW"/>
</dbReference>
<evidence type="ECO:0000256" key="2">
    <source>
        <dbReference type="ARBA" id="ARBA00022475"/>
    </source>
</evidence>
<keyword evidence="4" id="KW-0677">Repeat</keyword>
<reference evidence="10 11" key="1">
    <citation type="submission" date="2019-03" db="EMBL/GenBank/DDBJ databases">
        <title>Genomic Encyclopedia of Type Strains, Phase IV (KMG-IV): sequencing the most valuable type-strain genomes for metagenomic binning, comparative biology and taxonomic classification.</title>
        <authorList>
            <person name="Goeker M."/>
        </authorList>
    </citation>
    <scope>NUCLEOTIDE SEQUENCE [LARGE SCALE GENOMIC DNA]</scope>
    <source>
        <strain evidence="10 11">DSM 45765</strain>
    </source>
</reference>
<keyword evidence="6 10" id="KW-0067">ATP-binding</keyword>
<dbReference type="Pfam" id="PF00005">
    <property type="entry name" value="ABC_tran"/>
    <property type="match status" value="2"/>
</dbReference>
<protein>
    <submittedName>
        <fullName evidence="10">Monosaccharide ABC transporter ATP-binding protein (CUT2 family)</fullName>
    </submittedName>
</protein>
<dbReference type="RefSeq" id="WP_132878657.1">
    <property type="nucleotide sequence ID" value="NZ_SLXQ01000009.1"/>
</dbReference>
<dbReference type="InterPro" id="IPR017871">
    <property type="entry name" value="ABC_transporter-like_CS"/>
</dbReference>
<dbReference type="AlphaFoldDB" id="A0A4R2QJ16"/>
<keyword evidence="7" id="KW-1278">Translocase</keyword>
<feature type="domain" description="ABC transporter" evidence="9">
    <location>
        <begin position="241"/>
        <end position="502"/>
    </location>
</feature>
<keyword evidence="2" id="KW-1003">Cell membrane</keyword>
<dbReference type="Proteomes" id="UP000294911">
    <property type="component" value="Unassembled WGS sequence"/>
</dbReference>
<dbReference type="InterPro" id="IPR027417">
    <property type="entry name" value="P-loop_NTPase"/>
</dbReference>
<name>A0A4R2QJ16_9PSEU</name>
<evidence type="ECO:0000256" key="3">
    <source>
        <dbReference type="ARBA" id="ARBA00022597"/>
    </source>
</evidence>
<dbReference type="EMBL" id="SLXQ01000009">
    <property type="protein sequence ID" value="TCP49370.1"/>
    <property type="molecule type" value="Genomic_DNA"/>
</dbReference>
<comment type="caution">
    <text evidence="10">The sequence shown here is derived from an EMBL/GenBank/DDBJ whole genome shotgun (WGS) entry which is preliminary data.</text>
</comment>
<dbReference type="InterPro" id="IPR050107">
    <property type="entry name" value="ABC_carbohydrate_import_ATPase"/>
</dbReference>
<dbReference type="OrthoDB" id="7757085at2"/>
<keyword evidence="3" id="KW-0762">Sugar transport</keyword>
<dbReference type="PROSITE" id="PS50893">
    <property type="entry name" value="ABC_TRANSPORTER_2"/>
    <property type="match status" value="2"/>
</dbReference>
<dbReference type="GO" id="GO:0016887">
    <property type="term" value="F:ATP hydrolysis activity"/>
    <property type="evidence" value="ECO:0007669"/>
    <property type="project" value="InterPro"/>
</dbReference>
<dbReference type="InterPro" id="IPR003593">
    <property type="entry name" value="AAA+_ATPase"/>
</dbReference>
<dbReference type="Gene3D" id="3.40.50.300">
    <property type="entry name" value="P-loop containing nucleotide triphosphate hydrolases"/>
    <property type="match status" value="2"/>
</dbReference>
<proteinExistence type="predicted"/>
<dbReference type="PANTHER" id="PTHR43790:SF3">
    <property type="entry name" value="D-ALLOSE IMPORT ATP-BINDING PROTEIN ALSA-RELATED"/>
    <property type="match status" value="1"/>
</dbReference>
<dbReference type="PANTHER" id="PTHR43790">
    <property type="entry name" value="CARBOHYDRATE TRANSPORT ATP-BINDING PROTEIN MG119-RELATED"/>
    <property type="match status" value="1"/>
</dbReference>
<feature type="domain" description="ABC transporter" evidence="9">
    <location>
        <begin position="8"/>
        <end position="245"/>
    </location>
</feature>
<keyword evidence="11" id="KW-1185">Reference proteome</keyword>
<keyword evidence="1" id="KW-0813">Transport</keyword>
<accession>A0A4R2QJ16</accession>
<sequence length="511" mass="54264">MPATADLVRLRGVSKRYGATLALDGVDLDLRAGEVCCLAGENGAGKSTLIRVLTGAVRRDSGEYLMDGEPVGDGWHPARSRQAGIGVVYQELSLLPDLSVAENLLMGALPAAYGLLRRGRLRAEASRMLERVGLAELPTDTPVAELGAANRQLVEIAKVLGGRARVVIFDEPTTALSAEESAALLARIGQLRAEGVAILYVTHRLEEMFEIGDRIAVLRDGQLSKVDDAREFTEDSLIAAMVGRDVHNLYPDGQREPEHAGHPLLEVRGLRPPEGRYPIDLDVRAGEIVGIAGLLGAGRSELLRAIFGADRPVAGTVSVAGKRVPRGDPSASVRAGIGLLSEDRKELGLLPDLSIRENAAMASLSSFATGGWLSNRREAAVVDAALDRMRLRAASFDQEVSTLSGGNQQKVLLARWLVSDVRVLLFDEPTKGIDVGAKAEMYTLIGELAKQGMAICVVSSYLPELLGLVDRIVVLRDSGVVGTITAAEASEEQLVRMSSTGTPVGAGSGHE</sequence>
<dbReference type="CDD" id="cd03216">
    <property type="entry name" value="ABC_Carb_Monos_I"/>
    <property type="match status" value="1"/>
</dbReference>
<keyword evidence="8" id="KW-0472">Membrane</keyword>
<dbReference type="SUPFAM" id="SSF52540">
    <property type="entry name" value="P-loop containing nucleoside triphosphate hydrolases"/>
    <property type="match status" value="2"/>
</dbReference>
<keyword evidence="5" id="KW-0547">Nucleotide-binding</keyword>